<feature type="chain" id="PRO_5035592433" evidence="1">
    <location>
        <begin position="24"/>
        <end position="97"/>
    </location>
</feature>
<reference evidence="2" key="1">
    <citation type="submission" date="2020-11" db="EMBL/GenBank/DDBJ databases">
        <authorList>
            <person name="Tran Van P."/>
        </authorList>
    </citation>
    <scope>NUCLEOTIDE SEQUENCE</scope>
</reference>
<evidence type="ECO:0000256" key="1">
    <source>
        <dbReference type="SAM" id="SignalP"/>
    </source>
</evidence>
<dbReference type="EMBL" id="CAJPIZ010051450">
    <property type="protein sequence ID" value="CAG2122857.1"/>
    <property type="molecule type" value="Genomic_DNA"/>
</dbReference>
<gene>
    <name evidence="2" type="ORF">OSB1V03_LOCUS22802</name>
</gene>
<dbReference type="AlphaFoldDB" id="A0A7R9LYK7"/>
<dbReference type="EMBL" id="OC906025">
    <property type="protein sequence ID" value="CAD7650318.1"/>
    <property type="molecule type" value="Genomic_DNA"/>
</dbReference>
<accession>A0A7R9LYK7</accession>
<keyword evidence="3" id="KW-1185">Reference proteome</keyword>
<feature type="signal peptide" evidence="1">
    <location>
        <begin position="1"/>
        <end position="23"/>
    </location>
</feature>
<proteinExistence type="predicted"/>
<feature type="non-terminal residue" evidence="2">
    <location>
        <position position="97"/>
    </location>
</feature>
<name>A0A7R9LYK7_9ACAR</name>
<evidence type="ECO:0000313" key="2">
    <source>
        <dbReference type="EMBL" id="CAD7650318.1"/>
    </source>
</evidence>
<dbReference type="Proteomes" id="UP000759131">
    <property type="component" value="Unassembled WGS sequence"/>
</dbReference>
<organism evidence="2">
    <name type="scientific">Medioppia subpectinata</name>
    <dbReference type="NCBI Taxonomy" id="1979941"/>
    <lineage>
        <taxon>Eukaryota</taxon>
        <taxon>Metazoa</taxon>
        <taxon>Ecdysozoa</taxon>
        <taxon>Arthropoda</taxon>
        <taxon>Chelicerata</taxon>
        <taxon>Arachnida</taxon>
        <taxon>Acari</taxon>
        <taxon>Acariformes</taxon>
        <taxon>Sarcoptiformes</taxon>
        <taxon>Oribatida</taxon>
        <taxon>Brachypylina</taxon>
        <taxon>Oppioidea</taxon>
        <taxon>Oppiidae</taxon>
        <taxon>Medioppia</taxon>
    </lineage>
</organism>
<keyword evidence="1" id="KW-0732">Signal</keyword>
<evidence type="ECO:0000313" key="3">
    <source>
        <dbReference type="Proteomes" id="UP000759131"/>
    </source>
</evidence>
<protein>
    <submittedName>
        <fullName evidence="2">Uncharacterized protein</fullName>
    </submittedName>
</protein>
<dbReference type="OrthoDB" id="289913at2759"/>
<dbReference type="Pfam" id="PF23410">
    <property type="entry name" value="Beta-prop_VPS8"/>
    <property type="match status" value="1"/>
</dbReference>
<sequence>MLNFNNTLPLICWQFVMVQIAENTRVVDPVLSFARQNTIYFFQASFKNSSQILFTPLMQISVGYVIQSIIWLNSRTIVTIDETEKMHVLDVKSEEEL</sequence>